<dbReference type="Proteomes" id="UP001210380">
    <property type="component" value="Unassembled WGS sequence"/>
</dbReference>
<accession>A0ABT4V2Q6</accession>
<gene>
    <name evidence="1" type="ORF">OU415_19870</name>
</gene>
<reference evidence="1 2" key="1">
    <citation type="submission" date="2022-11" db="EMBL/GenBank/DDBJ databases">
        <title>Draft genome sequence of Saccharopolyspora sp. WRP15-2 isolated from rhizosphere soils of wild rice in Thailand.</title>
        <authorList>
            <person name="Duangmal K."/>
            <person name="Kammanee S."/>
            <person name="Muangham S."/>
        </authorList>
    </citation>
    <scope>NUCLEOTIDE SEQUENCE [LARGE SCALE GENOMIC DNA]</scope>
    <source>
        <strain evidence="1 2">WRP15-2</strain>
    </source>
</reference>
<sequence length="167" mass="18963">MCKEEAATAPVCAESGWQVRYFQYRDGMVPEWSRFAHIRRDETGSQVRSWCWRTFRLEEVEDCSAPRVMAMGLPYAATECTDCFVRFAFWESPDSAFDVGQGLIPARIDTPDQMASAMRVLQRELVDEAGRIPGGVVDPDRLGRLAGEVERFGRALRRFGWLAACRS</sequence>
<dbReference type="EMBL" id="JAQGLA010000032">
    <property type="protein sequence ID" value="MDA3627706.1"/>
    <property type="molecule type" value="Genomic_DNA"/>
</dbReference>
<organism evidence="1 2">
    <name type="scientific">Saccharopolyspora oryzae</name>
    <dbReference type="NCBI Taxonomy" id="2997343"/>
    <lineage>
        <taxon>Bacteria</taxon>
        <taxon>Bacillati</taxon>
        <taxon>Actinomycetota</taxon>
        <taxon>Actinomycetes</taxon>
        <taxon>Pseudonocardiales</taxon>
        <taxon>Pseudonocardiaceae</taxon>
        <taxon>Saccharopolyspora</taxon>
    </lineage>
</organism>
<name>A0ABT4V2Q6_9PSEU</name>
<protein>
    <submittedName>
        <fullName evidence="1">Uncharacterized protein</fullName>
    </submittedName>
</protein>
<proteinExistence type="predicted"/>
<evidence type="ECO:0000313" key="1">
    <source>
        <dbReference type="EMBL" id="MDA3627706.1"/>
    </source>
</evidence>
<keyword evidence="2" id="KW-1185">Reference proteome</keyword>
<comment type="caution">
    <text evidence="1">The sequence shown here is derived from an EMBL/GenBank/DDBJ whole genome shotgun (WGS) entry which is preliminary data.</text>
</comment>
<dbReference type="RefSeq" id="WP_270950380.1">
    <property type="nucleotide sequence ID" value="NZ_JAQGLA010000032.1"/>
</dbReference>
<evidence type="ECO:0000313" key="2">
    <source>
        <dbReference type="Proteomes" id="UP001210380"/>
    </source>
</evidence>